<feature type="domain" description="IrrE N-terminal-like" evidence="1">
    <location>
        <begin position="14"/>
        <end position="117"/>
    </location>
</feature>
<organism evidence="2 3">
    <name type="scientific">Corynebacterium yudongzhengii</name>
    <dbReference type="NCBI Taxonomy" id="2080740"/>
    <lineage>
        <taxon>Bacteria</taxon>
        <taxon>Bacillati</taxon>
        <taxon>Actinomycetota</taxon>
        <taxon>Actinomycetes</taxon>
        <taxon>Mycobacteriales</taxon>
        <taxon>Corynebacteriaceae</taxon>
        <taxon>Corynebacterium</taxon>
    </lineage>
</organism>
<sequence length="129" mass="14821">MKVSTTDPEKLAHELGVTIFEHDTGEKGRYYGYGIISLRRGLGYRARRCTLAHELAHYILDHNPRATGWWKERQENAADQWAADLLITPERYRDAENTHGPHSGAIALELGVTTHVINTWRNHYQRKTA</sequence>
<dbReference type="Gene3D" id="1.10.10.2910">
    <property type="match status" value="1"/>
</dbReference>
<protein>
    <submittedName>
        <fullName evidence="2">ImmA/IrrE family metallo-endopeptidase</fullName>
    </submittedName>
</protein>
<dbReference type="EMBL" id="QEEZ01000009">
    <property type="protein sequence ID" value="PWC01699.1"/>
    <property type="molecule type" value="Genomic_DNA"/>
</dbReference>
<dbReference type="KEGG" id="cyz:C3B44_07690"/>
<comment type="caution">
    <text evidence="2">The sequence shown here is derived from an EMBL/GenBank/DDBJ whole genome shotgun (WGS) entry which is preliminary data.</text>
</comment>
<reference evidence="3" key="1">
    <citation type="submission" date="2018-04" db="EMBL/GenBank/DDBJ databases">
        <authorList>
            <person name="Liu S."/>
            <person name="Wang Z."/>
            <person name="Li J."/>
        </authorList>
    </citation>
    <scope>NUCLEOTIDE SEQUENCE [LARGE SCALE GENOMIC DNA]</scope>
    <source>
        <strain evidence="3">2189</strain>
    </source>
</reference>
<dbReference type="OrthoDB" id="4727201at2"/>
<evidence type="ECO:0000313" key="2">
    <source>
        <dbReference type="EMBL" id="PWC01699.1"/>
    </source>
</evidence>
<evidence type="ECO:0000313" key="3">
    <source>
        <dbReference type="Proteomes" id="UP000244989"/>
    </source>
</evidence>
<proteinExistence type="predicted"/>
<dbReference type="Pfam" id="PF06114">
    <property type="entry name" value="Peptidase_M78"/>
    <property type="match status" value="1"/>
</dbReference>
<dbReference type="InterPro" id="IPR010359">
    <property type="entry name" value="IrrE_HExxH"/>
</dbReference>
<keyword evidence="3" id="KW-1185">Reference proteome</keyword>
<dbReference type="RefSeq" id="WP_108431865.1">
    <property type="nucleotide sequence ID" value="NZ_CP026947.1"/>
</dbReference>
<dbReference type="AlphaFoldDB" id="A0A2U1T6T1"/>
<accession>A0A2U1T6T1</accession>
<name>A0A2U1T6T1_9CORY</name>
<dbReference type="Proteomes" id="UP000244989">
    <property type="component" value="Unassembled WGS sequence"/>
</dbReference>
<evidence type="ECO:0000259" key="1">
    <source>
        <dbReference type="Pfam" id="PF06114"/>
    </source>
</evidence>
<gene>
    <name evidence="2" type="ORF">DF222_06210</name>
</gene>